<comment type="caution">
    <text evidence="2">The sequence shown here is derived from an EMBL/GenBank/DDBJ whole genome shotgun (WGS) entry which is preliminary data.</text>
</comment>
<evidence type="ECO:0000313" key="3">
    <source>
        <dbReference type="Proteomes" id="UP001201873"/>
    </source>
</evidence>
<dbReference type="Proteomes" id="UP001201873">
    <property type="component" value="Unassembled WGS sequence"/>
</dbReference>
<dbReference type="PROSITE" id="PS50075">
    <property type="entry name" value="CARRIER"/>
    <property type="match status" value="1"/>
</dbReference>
<dbReference type="Pfam" id="PF00550">
    <property type="entry name" value="PP-binding"/>
    <property type="match status" value="1"/>
</dbReference>
<reference evidence="2 3" key="1">
    <citation type="submission" date="2022-04" db="EMBL/GenBank/DDBJ databases">
        <title>Genome diversity in the genus Frankia.</title>
        <authorList>
            <person name="Carlos-Shanley C."/>
            <person name="Hahn D."/>
        </authorList>
    </citation>
    <scope>NUCLEOTIDE SEQUENCE [LARGE SCALE GENOMIC DNA]</scope>
    <source>
        <strain evidence="2 3">Ag45/Mut15</strain>
    </source>
</reference>
<dbReference type="SUPFAM" id="SSF47336">
    <property type="entry name" value="ACP-like"/>
    <property type="match status" value="1"/>
</dbReference>
<evidence type="ECO:0000259" key="1">
    <source>
        <dbReference type="PROSITE" id="PS50075"/>
    </source>
</evidence>
<dbReference type="EMBL" id="JALKFT010000017">
    <property type="protein sequence ID" value="MCK9877439.1"/>
    <property type="molecule type" value="Genomic_DNA"/>
</dbReference>
<evidence type="ECO:0000313" key="2">
    <source>
        <dbReference type="EMBL" id="MCK9877439.1"/>
    </source>
</evidence>
<proteinExistence type="predicted"/>
<name>A0ABT0K0V5_9ACTN</name>
<gene>
    <name evidence="2" type="ORF">MXD59_16955</name>
</gene>
<accession>A0ABT0K0V5</accession>
<dbReference type="InterPro" id="IPR009081">
    <property type="entry name" value="PP-bd_ACP"/>
</dbReference>
<dbReference type="Gene3D" id="1.10.1200.10">
    <property type="entry name" value="ACP-like"/>
    <property type="match status" value="1"/>
</dbReference>
<sequence length="85" mass="9203">MPHHWTADDLFTFLTEQAGLPPEDHPADLDVTFEDIGLDSLAYLQLSAEVADRFGVELPGEMPPGFTLDQILATVNDALGAPEPV</sequence>
<organism evidence="2 3">
    <name type="scientific">Frankia umida</name>
    <dbReference type="NCBI Taxonomy" id="573489"/>
    <lineage>
        <taxon>Bacteria</taxon>
        <taxon>Bacillati</taxon>
        <taxon>Actinomycetota</taxon>
        <taxon>Actinomycetes</taxon>
        <taxon>Frankiales</taxon>
        <taxon>Frankiaceae</taxon>
        <taxon>Frankia</taxon>
    </lineage>
</organism>
<feature type="domain" description="Carrier" evidence="1">
    <location>
        <begin position="4"/>
        <end position="85"/>
    </location>
</feature>
<keyword evidence="3" id="KW-1185">Reference proteome</keyword>
<dbReference type="InterPro" id="IPR036736">
    <property type="entry name" value="ACP-like_sf"/>
</dbReference>
<dbReference type="RefSeq" id="WP_248814791.1">
    <property type="nucleotide sequence ID" value="NZ_JALKFT010000017.1"/>
</dbReference>
<protein>
    <submittedName>
        <fullName evidence="2">Acyl carrier protein</fullName>
    </submittedName>
</protein>